<dbReference type="AlphaFoldDB" id="A0A8S3UI49"/>
<sequence>MDTHRPSYIPEHYQCLGFDVDFHPLTTVTYILWLSIACQEQNRFICVWENECIYQTCEEFLIIMPVSQCTTACTVLSALGEVTNFAACRARPINFGNQSICHVYMTPAVVFVTQSFSICYKPAVDAPLKRCQNVSDTLDLELFNDLSTTPNSTCKSTDLSTTLLESDVSFLLNPIKNLDDGFLNWSNRNAKMQLHVPKYAIKDRSVKLNCSSDTVPEGNTAEFLINGKTVTTCDFIRKDASEQLMLYNVFLVCECSSDGRPELLQNEVVSIGNNVMFSMTFYSSEETNEITWYRQWIRLINSTEQEQTTKQTTLNVLVRGKNVSVEGFKSSLLLRNVKEYHLYNIKICVKNHYGISCHRYFESKVSHISFNARLLVV</sequence>
<proteinExistence type="predicted"/>
<evidence type="ECO:0000313" key="2">
    <source>
        <dbReference type="Proteomes" id="UP000683360"/>
    </source>
</evidence>
<keyword evidence="2" id="KW-1185">Reference proteome</keyword>
<dbReference type="OrthoDB" id="6085332at2759"/>
<dbReference type="EMBL" id="CAJPWZ010002823">
    <property type="protein sequence ID" value="CAG2246041.1"/>
    <property type="molecule type" value="Genomic_DNA"/>
</dbReference>
<dbReference type="Proteomes" id="UP000683360">
    <property type="component" value="Unassembled WGS sequence"/>
</dbReference>
<accession>A0A8S3UI49</accession>
<reference evidence="1" key="1">
    <citation type="submission" date="2021-03" db="EMBL/GenBank/DDBJ databases">
        <authorList>
            <person name="Bekaert M."/>
        </authorList>
    </citation>
    <scope>NUCLEOTIDE SEQUENCE</scope>
</reference>
<organism evidence="1 2">
    <name type="scientific">Mytilus edulis</name>
    <name type="common">Blue mussel</name>
    <dbReference type="NCBI Taxonomy" id="6550"/>
    <lineage>
        <taxon>Eukaryota</taxon>
        <taxon>Metazoa</taxon>
        <taxon>Spiralia</taxon>
        <taxon>Lophotrochozoa</taxon>
        <taxon>Mollusca</taxon>
        <taxon>Bivalvia</taxon>
        <taxon>Autobranchia</taxon>
        <taxon>Pteriomorphia</taxon>
        <taxon>Mytilida</taxon>
        <taxon>Mytiloidea</taxon>
        <taxon>Mytilidae</taxon>
        <taxon>Mytilinae</taxon>
        <taxon>Mytilus</taxon>
    </lineage>
</organism>
<protein>
    <submittedName>
        <fullName evidence="1">Uncharacterized protein</fullName>
    </submittedName>
</protein>
<name>A0A8S3UI49_MYTED</name>
<gene>
    <name evidence="1" type="ORF">MEDL_58024</name>
</gene>
<comment type="caution">
    <text evidence="1">The sequence shown here is derived from an EMBL/GenBank/DDBJ whole genome shotgun (WGS) entry which is preliminary data.</text>
</comment>
<evidence type="ECO:0000313" key="1">
    <source>
        <dbReference type="EMBL" id="CAG2246041.1"/>
    </source>
</evidence>